<dbReference type="InterPro" id="IPR036291">
    <property type="entry name" value="NAD(P)-bd_dom_sf"/>
</dbReference>
<gene>
    <name evidence="4" type="ORF">SAMN02982985_04923</name>
</gene>
<evidence type="ECO:0000313" key="5">
    <source>
        <dbReference type="Proteomes" id="UP000199470"/>
    </source>
</evidence>
<dbReference type="InterPro" id="IPR051911">
    <property type="entry name" value="SDR_oxidoreductase"/>
</dbReference>
<accession>A0A1I4SSN0</accession>
<evidence type="ECO:0000256" key="1">
    <source>
        <dbReference type="ARBA" id="ARBA00006484"/>
    </source>
</evidence>
<evidence type="ECO:0000256" key="2">
    <source>
        <dbReference type="ARBA" id="ARBA00023002"/>
    </source>
</evidence>
<dbReference type="AlphaFoldDB" id="A0A1I4SSN0"/>
<comment type="similarity">
    <text evidence="1 3">Belongs to the short-chain dehydrogenases/reductases (SDR) family.</text>
</comment>
<organism evidence="4 5">
    <name type="scientific">Rugamonas rubra</name>
    <dbReference type="NCBI Taxonomy" id="758825"/>
    <lineage>
        <taxon>Bacteria</taxon>
        <taxon>Pseudomonadati</taxon>
        <taxon>Pseudomonadota</taxon>
        <taxon>Betaproteobacteria</taxon>
        <taxon>Burkholderiales</taxon>
        <taxon>Oxalobacteraceae</taxon>
        <taxon>Telluria group</taxon>
        <taxon>Rugamonas</taxon>
    </lineage>
</organism>
<dbReference type="EMBL" id="FOTW01000027">
    <property type="protein sequence ID" value="SFM67421.1"/>
    <property type="molecule type" value="Genomic_DNA"/>
</dbReference>
<dbReference type="PANTHER" id="PTHR43976:SF16">
    <property type="entry name" value="SHORT-CHAIN DEHYDROGENASE_REDUCTASE FAMILY PROTEIN"/>
    <property type="match status" value="1"/>
</dbReference>
<keyword evidence="5" id="KW-1185">Reference proteome</keyword>
<dbReference type="PRINTS" id="PR00080">
    <property type="entry name" value="SDRFAMILY"/>
</dbReference>
<dbReference type="OrthoDB" id="9789083at2"/>
<dbReference type="Pfam" id="PF00106">
    <property type="entry name" value="adh_short"/>
    <property type="match status" value="1"/>
</dbReference>
<dbReference type="CDD" id="cd05374">
    <property type="entry name" value="17beta-HSD-like_SDR_c"/>
    <property type="match status" value="1"/>
</dbReference>
<dbReference type="Proteomes" id="UP000199470">
    <property type="component" value="Unassembled WGS sequence"/>
</dbReference>
<evidence type="ECO:0000256" key="3">
    <source>
        <dbReference type="RuleBase" id="RU000363"/>
    </source>
</evidence>
<dbReference type="PANTHER" id="PTHR43976">
    <property type="entry name" value="SHORT CHAIN DEHYDROGENASE"/>
    <property type="match status" value="1"/>
</dbReference>
<sequence>MKKIALITGCSSGIGRAAATLFAAHGWQVVATMRDPAKAGELARLPNVSIGKLDVTEPQSIAALVKQTLDTWGRIDVLVNNAGFGAFGPFETASDALIERQLATNLKGVFDLSRAVLPAMRRQGEGAIVNIASIGGLTTMPLNAIYHATKYAVVGFTEGLAYELAPFGIRAKIIAPGGVRTEFAAGSLALTFSDDQHPYAGMVGRVRQAFAGRAGQHSEPEDIAKVIYRAATDGSAQITYVAGADAEALLAARAKLGEQGYVAMMNERFNVAGPASH</sequence>
<proteinExistence type="inferred from homology"/>
<dbReference type="STRING" id="758825.SAMN02982985_04923"/>
<reference evidence="4 5" key="1">
    <citation type="submission" date="2016-10" db="EMBL/GenBank/DDBJ databases">
        <authorList>
            <person name="de Groot N.N."/>
        </authorList>
    </citation>
    <scope>NUCLEOTIDE SEQUENCE [LARGE SCALE GENOMIC DNA]</scope>
    <source>
        <strain evidence="4 5">ATCC 43154</strain>
    </source>
</reference>
<protein>
    <submittedName>
        <fullName evidence="4">Short-chain dehydrogenase</fullName>
    </submittedName>
</protein>
<dbReference type="Gene3D" id="3.40.50.720">
    <property type="entry name" value="NAD(P)-binding Rossmann-like Domain"/>
    <property type="match status" value="1"/>
</dbReference>
<evidence type="ECO:0000313" key="4">
    <source>
        <dbReference type="EMBL" id="SFM67421.1"/>
    </source>
</evidence>
<dbReference type="RefSeq" id="WP_093390341.1">
    <property type="nucleotide sequence ID" value="NZ_FOTW01000027.1"/>
</dbReference>
<keyword evidence="2" id="KW-0560">Oxidoreductase</keyword>
<dbReference type="FunFam" id="3.40.50.720:FF:000084">
    <property type="entry name" value="Short-chain dehydrogenase reductase"/>
    <property type="match status" value="1"/>
</dbReference>
<dbReference type="InterPro" id="IPR002347">
    <property type="entry name" value="SDR_fam"/>
</dbReference>
<name>A0A1I4SSN0_9BURK</name>
<dbReference type="SUPFAM" id="SSF51735">
    <property type="entry name" value="NAD(P)-binding Rossmann-fold domains"/>
    <property type="match status" value="1"/>
</dbReference>
<dbReference type="GO" id="GO:0016491">
    <property type="term" value="F:oxidoreductase activity"/>
    <property type="evidence" value="ECO:0007669"/>
    <property type="project" value="UniProtKB-KW"/>
</dbReference>
<dbReference type="PRINTS" id="PR00081">
    <property type="entry name" value="GDHRDH"/>
</dbReference>